<protein>
    <submittedName>
        <fullName evidence="4">Cobalamin-binding domain protein</fullName>
    </submittedName>
</protein>
<proteinExistence type="predicted"/>
<dbReference type="GO" id="GO:0050667">
    <property type="term" value="P:homocysteine metabolic process"/>
    <property type="evidence" value="ECO:0007669"/>
    <property type="project" value="TreeGrafter"/>
</dbReference>
<dbReference type="CDD" id="cd02065">
    <property type="entry name" value="B12-binding_like"/>
    <property type="match status" value="1"/>
</dbReference>
<keyword evidence="2" id="KW-0170">Cobalt</keyword>
<dbReference type="Pfam" id="PF02607">
    <property type="entry name" value="B12-binding_2"/>
    <property type="match status" value="1"/>
</dbReference>
<evidence type="ECO:0000313" key="4">
    <source>
        <dbReference type="EMBL" id="RAZ69774.1"/>
    </source>
</evidence>
<keyword evidence="5" id="KW-1185">Reference proteome</keyword>
<dbReference type="EMBL" id="QLZQ01000001">
    <property type="protein sequence ID" value="RAZ69774.1"/>
    <property type="molecule type" value="Genomic_DNA"/>
</dbReference>
<evidence type="ECO:0000313" key="5">
    <source>
        <dbReference type="Proteomes" id="UP000251869"/>
    </source>
</evidence>
<dbReference type="Gene3D" id="3.40.50.280">
    <property type="entry name" value="Cobalamin-binding domain"/>
    <property type="match status" value="1"/>
</dbReference>
<evidence type="ECO:0000259" key="3">
    <source>
        <dbReference type="PROSITE" id="PS51332"/>
    </source>
</evidence>
<dbReference type="InterPro" id="IPR006158">
    <property type="entry name" value="Cobalamin-bd"/>
</dbReference>
<dbReference type="GO" id="GO:0031419">
    <property type="term" value="F:cobalamin binding"/>
    <property type="evidence" value="ECO:0007669"/>
    <property type="project" value="InterPro"/>
</dbReference>
<dbReference type="Proteomes" id="UP000251869">
    <property type="component" value="Unassembled WGS sequence"/>
</dbReference>
<dbReference type="PROSITE" id="PS51332">
    <property type="entry name" value="B12_BINDING"/>
    <property type="match status" value="1"/>
</dbReference>
<accession>A0A365KAU4</accession>
<dbReference type="InterPro" id="IPR003759">
    <property type="entry name" value="Cbl-bd_cap"/>
</dbReference>
<dbReference type="GO" id="GO:0046872">
    <property type="term" value="F:metal ion binding"/>
    <property type="evidence" value="ECO:0007669"/>
    <property type="project" value="UniProtKB-KW"/>
</dbReference>
<keyword evidence="1" id="KW-0479">Metal-binding</keyword>
<dbReference type="GO" id="GO:0008705">
    <property type="term" value="F:methionine synthase activity"/>
    <property type="evidence" value="ECO:0007669"/>
    <property type="project" value="TreeGrafter"/>
</dbReference>
<organism evidence="4 5">
    <name type="scientific">Planococcus maitriensis</name>
    <dbReference type="NCBI Taxonomy" id="221799"/>
    <lineage>
        <taxon>Bacteria</taxon>
        <taxon>Bacillati</taxon>
        <taxon>Bacillota</taxon>
        <taxon>Bacilli</taxon>
        <taxon>Bacillales</taxon>
        <taxon>Caryophanaceae</taxon>
        <taxon>Planococcus</taxon>
    </lineage>
</organism>
<dbReference type="GO" id="GO:0005829">
    <property type="term" value="C:cytosol"/>
    <property type="evidence" value="ECO:0007669"/>
    <property type="project" value="TreeGrafter"/>
</dbReference>
<gene>
    <name evidence="4" type="ORF">DP119_03690</name>
</gene>
<dbReference type="InterPro" id="IPR036594">
    <property type="entry name" value="Meth_synthase_dom"/>
</dbReference>
<dbReference type="AlphaFoldDB" id="A0A365KAU4"/>
<comment type="caution">
    <text evidence="4">The sequence shown here is derived from an EMBL/GenBank/DDBJ whole genome shotgun (WGS) entry which is preliminary data.</text>
</comment>
<dbReference type="OrthoDB" id="5756833at2"/>
<dbReference type="InterPro" id="IPR050554">
    <property type="entry name" value="Met_Synthase/Corrinoid"/>
</dbReference>
<dbReference type="InterPro" id="IPR036724">
    <property type="entry name" value="Cobalamin-bd_sf"/>
</dbReference>
<feature type="domain" description="B12-binding" evidence="3">
    <location>
        <begin position="136"/>
        <end position="263"/>
    </location>
</feature>
<reference evidence="4 5" key="1">
    <citation type="submission" date="2018-06" db="EMBL/GenBank/DDBJ databases">
        <title>The draft genome sequences of strains SCU63 and S1.</title>
        <authorList>
            <person name="Gan L."/>
        </authorList>
    </citation>
    <scope>NUCLEOTIDE SEQUENCE [LARGE SCALE GENOMIC DNA]</scope>
    <source>
        <strain evidence="4 5">S1</strain>
    </source>
</reference>
<dbReference type="Gene3D" id="1.10.1240.10">
    <property type="entry name" value="Methionine synthase domain"/>
    <property type="match status" value="1"/>
</dbReference>
<evidence type="ECO:0000256" key="2">
    <source>
        <dbReference type="ARBA" id="ARBA00023285"/>
    </source>
</evidence>
<dbReference type="Pfam" id="PF02310">
    <property type="entry name" value="B12-binding"/>
    <property type="match status" value="1"/>
</dbReference>
<dbReference type="GO" id="GO:0046653">
    <property type="term" value="P:tetrahydrofolate metabolic process"/>
    <property type="evidence" value="ECO:0007669"/>
    <property type="project" value="TreeGrafter"/>
</dbReference>
<name>A0A365KAU4_9BACL</name>
<dbReference type="PANTHER" id="PTHR45833">
    <property type="entry name" value="METHIONINE SYNTHASE"/>
    <property type="match status" value="1"/>
</dbReference>
<sequence>MSKLRSSSIISSGLSKLCRATPKQRKEISCGAASIAQSGYWSSLTTKGADQMNESTQLSDLFLQGQEEEALKYVQDFLESHSHEQLYGELLTPAMYRIGELWEQNEISVAEEHLATAVCDFVLSATELRNKDKEGRKKAMIFGPEGEEHYIGLKMAAALFREEGYEVRYMGPNLPLDSALGLAEDWQPDVVALSGALAHRLPVLKTYAEAFAQVGSKPAVLIGGRAVTLPSFTGLHIKGAVIVRGLGALREWIRTGKGPNDDTLSIG</sequence>
<dbReference type="PANTHER" id="PTHR45833:SF1">
    <property type="entry name" value="METHIONINE SYNTHASE"/>
    <property type="match status" value="1"/>
</dbReference>
<evidence type="ECO:0000256" key="1">
    <source>
        <dbReference type="ARBA" id="ARBA00022723"/>
    </source>
</evidence>
<dbReference type="SUPFAM" id="SSF52242">
    <property type="entry name" value="Cobalamin (vitamin B12)-binding domain"/>
    <property type="match status" value="1"/>
</dbReference>